<evidence type="ECO:0000313" key="2">
    <source>
        <dbReference type="Proteomes" id="UP000823749"/>
    </source>
</evidence>
<comment type="caution">
    <text evidence="1">The sequence shown here is derived from an EMBL/GenBank/DDBJ whole genome shotgun (WGS) entry which is preliminary data.</text>
</comment>
<proteinExistence type="predicted"/>
<reference evidence="1" key="1">
    <citation type="submission" date="2020-08" db="EMBL/GenBank/DDBJ databases">
        <title>Plant Genome Project.</title>
        <authorList>
            <person name="Zhang R.-G."/>
        </authorList>
    </citation>
    <scope>NUCLEOTIDE SEQUENCE</scope>
    <source>
        <strain evidence="1">WSP0</strain>
        <tissue evidence="1">Leaf</tissue>
    </source>
</reference>
<evidence type="ECO:0000313" key="1">
    <source>
        <dbReference type="EMBL" id="KAG5559796.1"/>
    </source>
</evidence>
<gene>
    <name evidence="1" type="ORF">RHGRI_003177</name>
</gene>
<name>A0AAV6L688_9ERIC</name>
<keyword evidence="2" id="KW-1185">Reference proteome</keyword>
<dbReference type="AlphaFoldDB" id="A0AAV6L688"/>
<accession>A0AAV6L688</accession>
<dbReference type="EMBL" id="JACTNZ010000002">
    <property type="protein sequence ID" value="KAG5559796.1"/>
    <property type="molecule type" value="Genomic_DNA"/>
</dbReference>
<organism evidence="1 2">
    <name type="scientific">Rhododendron griersonianum</name>
    <dbReference type="NCBI Taxonomy" id="479676"/>
    <lineage>
        <taxon>Eukaryota</taxon>
        <taxon>Viridiplantae</taxon>
        <taxon>Streptophyta</taxon>
        <taxon>Embryophyta</taxon>
        <taxon>Tracheophyta</taxon>
        <taxon>Spermatophyta</taxon>
        <taxon>Magnoliopsida</taxon>
        <taxon>eudicotyledons</taxon>
        <taxon>Gunneridae</taxon>
        <taxon>Pentapetalae</taxon>
        <taxon>asterids</taxon>
        <taxon>Ericales</taxon>
        <taxon>Ericaceae</taxon>
        <taxon>Ericoideae</taxon>
        <taxon>Rhodoreae</taxon>
        <taxon>Rhododendron</taxon>
    </lineage>
</organism>
<sequence length="81" mass="8871">MANPDRGSLLSIHTQSYSFCAPSNGHLLNSSVQQNVFPHVEDYLIGVQSLVQVFFKQLETSKSMGRRVKSLGFSVALGAPF</sequence>
<dbReference type="Proteomes" id="UP000823749">
    <property type="component" value="Chromosome 2"/>
</dbReference>
<protein>
    <submittedName>
        <fullName evidence="1">Uncharacterized protein</fullName>
    </submittedName>
</protein>